<evidence type="ECO:0000313" key="1">
    <source>
        <dbReference type="EMBL" id="PRQ45956.1"/>
    </source>
</evidence>
<dbReference type="AlphaFoldDB" id="A0A2P6RHQ6"/>
<accession>A0A2P6RHQ6</accession>
<protein>
    <submittedName>
        <fullName evidence="1">Uncharacterized protein</fullName>
    </submittedName>
</protein>
<dbReference type="EMBL" id="PDCK01000041">
    <property type="protein sequence ID" value="PRQ45956.1"/>
    <property type="molecule type" value="Genomic_DNA"/>
</dbReference>
<sequence length="46" mass="5026">MIAQVGPGDSSHSILKVDARRATIVQPSIRTPGFKLKGEAFFLFTH</sequence>
<dbReference type="Gramene" id="PRQ45956">
    <property type="protein sequence ID" value="PRQ45956"/>
    <property type="gene ID" value="RchiOBHm_Chr3g0497371"/>
</dbReference>
<comment type="caution">
    <text evidence="1">The sequence shown here is derived from an EMBL/GenBank/DDBJ whole genome shotgun (WGS) entry which is preliminary data.</text>
</comment>
<reference evidence="1 2" key="1">
    <citation type="journal article" date="2018" name="Nat. Genet.">
        <title>The Rosa genome provides new insights in the design of modern roses.</title>
        <authorList>
            <person name="Bendahmane M."/>
        </authorList>
    </citation>
    <scope>NUCLEOTIDE SEQUENCE [LARGE SCALE GENOMIC DNA]</scope>
    <source>
        <strain evidence="2">cv. Old Blush</strain>
    </source>
</reference>
<proteinExistence type="predicted"/>
<name>A0A2P6RHQ6_ROSCH</name>
<keyword evidence="2" id="KW-1185">Reference proteome</keyword>
<evidence type="ECO:0000313" key="2">
    <source>
        <dbReference type="Proteomes" id="UP000238479"/>
    </source>
</evidence>
<gene>
    <name evidence="1" type="ORF">RchiOBHm_Chr3g0497371</name>
</gene>
<organism evidence="1 2">
    <name type="scientific">Rosa chinensis</name>
    <name type="common">China rose</name>
    <dbReference type="NCBI Taxonomy" id="74649"/>
    <lineage>
        <taxon>Eukaryota</taxon>
        <taxon>Viridiplantae</taxon>
        <taxon>Streptophyta</taxon>
        <taxon>Embryophyta</taxon>
        <taxon>Tracheophyta</taxon>
        <taxon>Spermatophyta</taxon>
        <taxon>Magnoliopsida</taxon>
        <taxon>eudicotyledons</taxon>
        <taxon>Gunneridae</taxon>
        <taxon>Pentapetalae</taxon>
        <taxon>rosids</taxon>
        <taxon>fabids</taxon>
        <taxon>Rosales</taxon>
        <taxon>Rosaceae</taxon>
        <taxon>Rosoideae</taxon>
        <taxon>Rosoideae incertae sedis</taxon>
        <taxon>Rosa</taxon>
    </lineage>
</organism>
<dbReference type="Proteomes" id="UP000238479">
    <property type="component" value="Chromosome 3"/>
</dbReference>